<evidence type="ECO:0000256" key="1">
    <source>
        <dbReference type="SAM" id="MobiDB-lite"/>
    </source>
</evidence>
<feature type="compositionally biased region" description="Basic and acidic residues" evidence="1">
    <location>
        <begin position="393"/>
        <end position="427"/>
    </location>
</feature>
<sequence>MPSSLTNDHLRIEEYPAHLSLMPGESHNINSQSKGVVGLTQHEVNVLAHLFKAKTMRIVKVTKTIGGTVIASKEPVIIGEAPPADSIFPNARRMFVNGTFDYGGPPCLQASSAITRKKKPKVPMSAHTQDDVTGIAAKDTMTTIWKTNLHPEVLIPPPSRPFKLANTDGVEKPDEEPLNLSNGEIHSEDNANYGDFSHSWKQKLDTGVVRAMKKRVQPIGLEEEMAIENKPGAKATGKACAKGGHSSPLTVGFSGEKEQQLQPAIDNAAMRLHDGCPDIVKVRCARLVTKGGQSALTKTMRLLQEDEDSQSNSRAVQSETSVDHSTSVQVTEAPILPAVLSSPCKTELPAEHTGGNGQSGHVQDVPPPLPQNLPHAPSEDIRPSPVISNLDAPEPHHVDPHGAHNNHSHEPHDTRYLHGDLRTHRDSSPALPNDDYHPSDAPHGDHNLEESTLIRGNICIMVTMVNLTQDMLMLLTMRTQVIMMPVGIGGHIIVMHGMQTMNFWMTIRMDLPHQTSVENTCIQLVVKVKLATSMHISMRLGQMGIAGAGVPLPMQCQDHLKEAPFQVSTCNALPEPRNKIAMDKLLEEEFIGTILWEEKSLPKDAKSVMDTLILQTNFTPASLNKIYYFKSGPGGKRVKSGSIFQPAACHGANAEWLFDNRNVQPKLLVDSRKQKKKAQLRCQRIQQQAPQQEAALASVTTEGKWTLLFNIMQAAMHAMYKKIFPNPSTAFPFGAMNIIGGPLKCIWSSQFCNTPVLDDTNAQKPDVILVDCNLCNLSLQWSNIITCMEHTESELDSSIPLYYGSGTKGYLLMQEQPWCQFILIFTIANNLLCLHYFDCSGFKHLNARAHQQPQTSDGTEYALKDCWVTEDKKNHKSSLWPIGMSSTMGSRTAHIIFELPMVFHQCLLLTPCREPLVFYSSKLELLRAFHDFVSEGAVSVPSEGMHGTWLSHVASLKDEGRRPLWVDKFETSGADPWLAKQGYVLAPRNDLSLMEKTTSFFAPFSQIIQEWHHLILAAASDPSNPPIGITHAVLVALLKKWISQLPVDAPTEIMVPMASSSRLGHPPHNNSPIIHGCLSFYAHPTESVIAHKPSLFFPHPNETTLFSHVFSVYLPDPNINDGMFDTHAFTGEVLVLETSFLCRAQKSTMETRGVTGAPRAPQEVSKTTKVVPRVHGAVDRNEINDLAHGMLTKLRMTKQIHTLLIYTTMITKTYGSPIQGSVSDVHESFMYYTIIRYSTFNLPFPIHANWFTRMCTSYHASWAHRHARDR</sequence>
<feature type="compositionally biased region" description="Polar residues" evidence="1">
    <location>
        <begin position="310"/>
        <end position="330"/>
    </location>
</feature>
<proteinExistence type="predicted"/>
<dbReference type="Proteomes" id="UP000807769">
    <property type="component" value="Unassembled WGS sequence"/>
</dbReference>
<feature type="region of interest" description="Disordered" evidence="1">
    <location>
        <begin position="304"/>
        <end position="448"/>
    </location>
</feature>
<dbReference type="AlphaFoldDB" id="A0A9P7E110"/>
<gene>
    <name evidence="2" type="ORF">BJ212DRAFT_1303017</name>
</gene>
<feature type="compositionally biased region" description="Basic and acidic residues" evidence="1">
    <location>
        <begin position="434"/>
        <end position="448"/>
    </location>
</feature>
<dbReference type="RefSeq" id="XP_041188616.1">
    <property type="nucleotide sequence ID" value="XM_041333352.1"/>
</dbReference>
<reference evidence="2" key="1">
    <citation type="journal article" date="2020" name="New Phytol.">
        <title>Comparative genomics reveals dynamic genome evolution in host specialist ectomycorrhizal fungi.</title>
        <authorList>
            <person name="Lofgren L.A."/>
            <person name="Nguyen N.H."/>
            <person name="Vilgalys R."/>
            <person name="Ruytinx J."/>
            <person name="Liao H.L."/>
            <person name="Branco S."/>
            <person name="Kuo A."/>
            <person name="LaButti K."/>
            <person name="Lipzen A."/>
            <person name="Andreopoulos W."/>
            <person name="Pangilinan J."/>
            <person name="Riley R."/>
            <person name="Hundley H."/>
            <person name="Na H."/>
            <person name="Barry K."/>
            <person name="Grigoriev I.V."/>
            <person name="Stajich J.E."/>
            <person name="Kennedy P.G."/>
        </authorList>
    </citation>
    <scope>NUCLEOTIDE SEQUENCE</scope>
    <source>
        <strain evidence="2">MN1</strain>
    </source>
</reference>
<comment type="caution">
    <text evidence="2">The sequence shown here is derived from an EMBL/GenBank/DDBJ whole genome shotgun (WGS) entry which is preliminary data.</text>
</comment>
<dbReference type="EMBL" id="JABBWG010000038">
    <property type="protein sequence ID" value="KAG1808401.1"/>
    <property type="molecule type" value="Genomic_DNA"/>
</dbReference>
<accession>A0A9P7E110</accession>
<organism evidence="2 3">
    <name type="scientific">Suillus subaureus</name>
    <dbReference type="NCBI Taxonomy" id="48587"/>
    <lineage>
        <taxon>Eukaryota</taxon>
        <taxon>Fungi</taxon>
        <taxon>Dikarya</taxon>
        <taxon>Basidiomycota</taxon>
        <taxon>Agaricomycotina</taxon>
        <taxon>Agaricomycetes</taxon>
        <taxon>Agaricomycetidae</taxon>
        <taxon>Boletales</taxon>
        <taxon>Suillineae</taxon>
        <taxon>Suillaceae</taxon>
        <taxon>Suillus</taxon>
    </lineage>
</organism>
<keyword evidence="3" id="KW-1185">Reference proteome</keyword>
<dbReference type="OrthoDB" id="2690417at2759"/>
<name>A0A9P7E110_9AGAM</name>
<dbReference type="GeneID" id="64627369"/>
<evidence type="ECO:0000313" key="2">
    <source>
        <dbReference type="EMBL" id="KAG1808401.1"/>
    </source>
</evidence>
<evidence type="ECO:0000313" key="3">
    <source>
        <dbReference type="Proteomes" id="UP000807769"/>
    </source>
</evidence>
<protein>
    <submittedName>
        <fullName evidence="2">Uncharacterized protein</fullName>
    </submittedName>
</protein>